<dbReference type="EMBL" id="CP060723">
    <property type="protein sequence ID" value="QNN40598.1"/>
    <property type="molecule type" value="Genomic_DNA"/>
</dbReference>
<dbReference type="Proteomes" id="UP000515806">
    <property type="component" value="Chromosome"/>
</dbReference>
<sequence length="165" mass="18925">MKIFNVQPIRIDEYIYNNEHLAESKTNWGYSSGFEITGEKVDSLNTMYITFNIIYDIGGKNEKEVVTQTGPGQYSVEISFEAGDDIFISYKSSCQFNFESEGLDADLASLTDFLTNYDTHTKLFFSEYGYKPLISVEEETRNYNTFADCAKIAIENLRSNNMYAF</sequence>
<dbReference type="RefSeq" id="WP_187591315.1">
    <property type="nucleotide sequence ID" value="NZ_CP060723.1"/>
</dbReference>
<name>A0A7G9QB73_9SPHI</name>
<dbReference type="AlphaFoldDB" id="A0A7G9QB73"/>
<proteinExistence type="predicted"/>
<organism evidence="1 2">
    <name type="scientific">Pedobacter roseus</name>
    <dbReference type="NCBI Taxonomy" id="336820"/>
    <lineage>
        <taxon>Bacteria</taxon>
        <taxon>Pseudomonadati</taxon>
        <taxon>Bacteroidota</taxon>
        <taxon>Sphingobacteriia</taxon>
        <taxon>Sphingobacteriales</taxon>
        <taxon>Sphingobacteriaceae</taxon>
        <taxon>Pedobacter</taxon>
    </lineage>
</organism>
<accession>A0A7G9QB73</accession>
<dbReference type="KEGG" id="proe:H9L23_15780"/>
<gene>
    <name evidence="1" type="ORF">H9L23_15780</name>
</gene>
<protein>
    <submittedName>
        <fullName evidence="1">Uncharacterized protein</fullName>
    </submittedName>
</protein>
<keyword evidence="2" id="KW-1185">Reference proteome</keyword>
<reference evidence="1 2" key="1">
    <citation type="submission" date="2020-08" db="EMBL/GenBank/DDBJ databases">
        <title>Genome sequence of Pedobacter roseus KACC 11594T.</title>
        <authorList>
            <person name="Hyun D.-W."/>
            <person name="Bae J.-W."/>
        </authorList>
    </citation>
    <scope>NUCLEOTIDE SEQUENCE [LARGE SCALE GENOMIC DNA]</scope>
    <source>
        <strain evidence="1 2">KACC 11594</strain>
    </source>
</reference>
<evidence type="ECO:0000313" key="2">
    <source>
        <dbReference type="Proteomes" id="UP000515806"/>
    </source>
</evidence>
<evidence type="ECO:0000313" key="1">
    <source>
        <dbReference type="EMBL" id="QNN40598.1"/>
    </source>
</evidence>